<feature type="transmembrane region" description="Helical" evidence="6">
    <location>
        <begin position="375"/>
        <end position="397"/>
    </location>
</feature>
<feature type="transmembrane region" description="Helical" evidence="6">
    <location>
        <begin position="275"/>
        <end position="301"/>
    </location>
</feature>
<feature type="compositionally biased region" description="Acidic residues" evidence="5">
    <location>
        <begin position="84"/>
        <end position="95"/>
    </location>
</feature>
<dbReference type="Pfam" id="PF04632">
    <property type="entry name" value="FUSC"/>
    <property type="match status" value="1"/>
</dbReference>
<proteinExistence type="predicted"/>
<keyword evidence="3 6" id="KW-1133">Transmembrane helix</keyword>
<sequence length="1185" mass="132052">MAQQRSSLGVRASDGLDSSSGRAGLAQSLPAQSHMPARPGDSWSTPRAGSSRHVQTRSVTTKALRALGSGDRDSFDNWHALRDMDDDDNDKEEASDPLRSSGFTRRLSVATAIFIPNQSTGFGEQRANVWSSSPSIAKNFSSSPPRISNGFDELISGRMEEGSDSVPRSERRSGHGDRLDGTSVPIKAPGARQTVPWQEKVKSLSPVFVAIFKCSLAYTLASLFTFVPRLSRVLSTTSETDAHGRITPVPNYSAHMVATVVVYYNPAKSIGGMLLATRFCIILASFATLVSLGAMGTLWLFDQFSPSHGDKWDWVSEIGDWIVCVVWVGGSMGTLAFARVWVGNPNFNTGCSMAAITIYTVVIKEGLIPKLLEVLLIVLMAACVTNLVCFVVFPVSATTRLQLSISKSLTSFSTLLDRLCATFLLEKTVVKGSHTTLRDAVTSHAAAFKNLKADLAEAKHERVVDTRIRGRHMELYDAAIESLARLAQHLAGLRGSTKLQEGLLRAAREGRIRLDHTQLPSISPTMLKSISSDFHWGGIEDGDLQTSIKLLMQFQEIAGSQMRQLVSRCDDALEAVQAVTHRSTKTVPSLSEVRSDLASSLTDFNRYSSRAIKRLYAGPRRQKEYMTQDLDDNDDDSLFDPDDMLQGPNETVFLIYFFLFTLEEFARELIFLIDTVSEILEEQPMSALDYLWSVLPSRRGRTEKRGAYLYKQLRKIVPVDPSKLQPPLFPRSQADGEENYSITFTLWERFRKRLWTMGEFLRRPNIRYALKAGIGGAILAAPAYTEAGRPIFLRYRGEWALIAYISAINPTVGATNLISVFRVIGTIIGASVAVGVYTLFPENAVVLPILGCILSIPAFYVITQMPGYAQAGRFTLLAYNLTCLYAFNSREREISPLSIAIRRSTSVVAGVVWAAIVSRYWWPYTARRELRIGLSDFFLDLSYLYSKLVTTYSHGNQTEDNTVKRQSSETEPLLPTVAFEHSHLGPGIRQFMSMELHLQGQLQSLRARLAETKNEPRLKGPFAYDFYKEALLSCERMLDRLHSMRCVTTREEWDNGIREAFVLPVNPQRREMVGNVILYFYTLSAGFQLRTPMPPYLPPAEDARRRLVEAIRGLDVVRKRSVRGGGRHLLYFAYASAMQEVIVELEYLGKMMQDSFGVISQSTVEDFEALFNSGPGSDRTDPQCL</sequence>
<dbReference type="Proteomes" id="UP000193218">
    <property type="component" value="Unassembled WGS sequence"/>
</dbReference>
<evidence type="ECO:0000256" key="5">
    <source>
        <dbReference type="SAM" id="MobiDB-lite"/>
    </source>
</evidence>
<dbReference type="GO" id="GO:0005886">
    <property type="term" value="C:plasma membrane"/>
    <property type="evidence" value="ECO:0007669"/>
    <property type="project" value="InterPro"/>
</dbReference>
<reference evidence="7 8" key="1">
    <citation type="submission" date="2017-03" db="EMBL/GenBank/DDBJ databases">
        <title>Widespread Adenine N6-methylation of Active Genes in Fungi.</title>
        <authorList>
            <consortium name="DOE Joint Genome Institute"/>
            <person name="Mondo S.J."/>
            <person name="Dannebaum R.O."/>
            <person name="Kuo R.C."/>
            <person name="Louie K.B."/>
            <person name="Bewick A.J."/>
            <person name="Labutti K."/>
            <person name="Haridas S."/>
            <person name="Kuo A."/>
            <person name="Salamov A."/>
            <person name="Ahrendt S.R."/>
            <person name="Lau R."/>
            <person name="Bowen B.P."/>
            <person name="Lipzen A."/>
            <person name="Sullivan W."/>
            <person name="Andreopoulos W.B."/>
            <person name="Clum A."/>
            <person name="Lindquist E."/>
            <person name="Daum C."/>
            <person name="Northen T.R."/>
            <person name="Ramamoorthy G."/>
            <person name="Schmitz R.J."/>
            <person name="Gryganskyi A."/>
            <person name="Culley D."/>
            <person name="Magnuson J."/>
            <person name="James T.Y."/>
            <person name="O'Malley M.A."/>
            <person name="Stajich J.E."/>
            <person name="Spatafora J.W."/>
            <person name="Visel A."/>
            <person name="Grigoriev I.V."/>
        </authorList>
    </citation>
    <scope>NUCLEOTIDE SEQUENCE [LARGE SCALE GENOMIC DNA]</scope>
    <source>
        <strain evidence="7 8">NRRL Y-17943</strain>
    </source>
</reference>
<feature type="compositionally biased region" description="Polar residues" evidence="5">
    <location>
        <begin position="42"/>
        <end position="61"/>
    </location>
</feature>
<accession>A0A1Y1UK19</accession>
<feature type="transmembrane region" description="Helical" evidence="6">
    <location>
        <begin position="817"/>
        <end position="837"/>
    </location>
</feature>
<evidence type="ECO:0000256" key="6">
    <source>
        <dbReference type="SAM" id="Phobius"/>
    </source>
</evidence>
<dbReference type="InterPro" id="IPR052430">
    <property type="entry name" value="IVT-Associated"/>
</dbReference>
<feature type="region of interest" description="Disordered" evidence="5">
    <location>
        <begin position="1"/>
        <end position="100"/>
    </location>
</feature>
<evidence type="ECO:0000256" key="3">
    <source>
        <dbReference type="ARBA" id="ARBA00022989"/>
    </source>
</evidence>
<dbReference type="GeneID" id="33557124"/>
<dbReference type="EMBL" id="NBSH01000004">
    <property type="protein sequence ID" value="ORX38403.1"/>
    <property type="molecule type" value="Genomic_DNA"/>
</dbReference>
<organism evidence="7 8">
    <name type="scientific">Kockovaella imperatae</name>
    <dbReference type="NCBI Taxonomy" id="4999"/>
    <lineage>
        <taxon>Eukaryota</taxon>
        <taxon>Fungi</taxon>
        <taxon>Dikarya</taxon>
        <taxon>Basidiomycota</taxon>
        <taxon>Agaricomycotina</taxon>
        <taxon>Tremellomycetes</taxon>
        <taxon>Tremellales</taxon>
        <taxon>Cuniculitremaceae</taxon>
        <taxon>Kockovaella</taxon>
    </lineage>
</organism>
<keyword evidence="4 6" id="KW-0472">Membrane</keyword>
<dbReference type="PANTHER" id="PTHR47804">
    <property type="entry name" value="60S RIBOSOMAL PROTEIN L19"/>
    <property type="match status" value="1"/>
</dbReference>
<name>A0A1Y1UK19_9TREE</name>
<dbReference type="OrthoDB" id="68611at2759"/>
<feature type="transmembrane region" description="Helical" evidence="6">
    <location>
        <begin position="844"/>
        <end position="862"/>
    </location>
</feature>
<feature type="region of interest" description="Disordered" evidence="5">
    <location>
        <begin position="158"/>
        <end position="188"/>
    </location>
</feature>
<comment type="subcellular location">
    <subcellularLocation>
        <location evidence="1">Membrane</location>
        <topology evidence="1">Multi-pass membrane protein</topology>
    </subcellularLocation>
</comment>
<protein>
    <submittedName>
        <fullName evidence="7">Fusaric acid resistance protein-like-domain-containing protein</fullName>
    </submittedName>
</protein>
<dbReference type="STRING" id="4999.A0A1Y1UK19"/>
<dbReference type="GO" id="GO:0022857">
    <property type="term" value="F:transmembrane transporter activity"/>
    <property type="evidence" value="ECO:0007669"/>
    <property type="project" value="InterPro"/>
</dbReference>
<evidence type="ECO:0000256" key="2">
    <source>
        <dbReference type="ARBA" id="ARBA00022692"/>
    </source>
</evidence>
<comment type="caution">
    <text evidence="7">The sequence shown here is derived from an EMBL/GenBank/DDBJ whole genome shotgun (WGS) entry which is preliminary data.</text>
</comment>
<feature type="transmembrane region" description="Helical" evidence="6">
    <location>
        <begin position="321"/>
        <end position="341"/>
    </location>
</feature>
<feature type="compositionally biased region" description="Basic and acidic residues" evidence="5">
    <location>
        <begin position="167"/>
        <end position="180"/>
    </location>
</feature>
<evidence type="ECO:0000313" key="8">
    <source>
        <dbReference type="Proteomes" id="UP000193218"/>
    </source>
</evidence>
<dbReference type="AlphaFoldDB" id="A0A1Y1UK19"/>
<dbReference type="PANTHER" id="PTHR47804:SF1">
    <property type="entry name" value="DUF2421 DOMAIN-CONTAINING PROTEIN"/>
    <property type="match status" value="1"/>
</dbReference>
<dbReference type="RefSeq" id="XP_021872325.1">
    <property type="nucleotide sequence ID" value="XM_022015316.1"/>
</dbReference>
<keyword evidence="2 6" id="KW-0812">Transmembrane</keyword>
<feature type="transmembrane region" description="Helical" evidence="6">
    <location>
        <begin position="207"/>
        <end position="227"/>
    </location>
</feature>
<gene>
    <name evidence="7" type="ORF">BD324DRAFT_620731</name>
</gene>
<evidence type="ECO:0000256" key="4">
    <source>
        <dbReference type="ARBA" id="ARBA00023136"/>
    </source>
</evidence>
<evidence type="ECO:0000256" key="1">
    <source>
        <dbReference type="ARBA" id="ARBA00004141"/>
    </source>
</evidence>
<dbReference type="InterPro" id="IPR006726">
    <property type="entry name" value="PHBA_efflux_AaeB/fusaric-R"/>
</dbReference>
<dbReference type="InParanoid" id="A0A1Y1UK19"/>
<feature type="compositionally biased region" description="Basic and acidic residues" evidence="5">
    <location>
        <begin position="70"/>
        <end position="83"/>
    </location>
</feature>
<evidence type="ECO:0000313" key="7">
    <source>
        <dbReference type="EMBL" id="ORX38403.1"/>
    </source>
</evidence>
<keyword evidence="8" id="KW-1185">Reference proteome</keyword>